<dbReference type="EMBL" id="VEPZ02001731">
    <property type="protein sequence ID" value="KAE8660716.1"/>
    <property type="molecule type" value="Genomic_DNA"/>
</dbReference>
<gene>
    <name evidence="2" type="ORF">F3Y22_tig00116951pilonHSYRG00700</name>
</gene>
<proteinExistence type="predicted"/>
<keyword evidence="3" id="KW-1185">Reference proteome</keyword>
<organism evidence="2 3">
    <name type="scientific">Hibiscus syriacus</name>
    <name type="common">Rose of Sharon</name>
    <dbReference type="NCBI Taxonomy" id="106335"/>
    <lineage>
        <taxon>Eukaryota</taxon>
        <taxon>Viridiplantae</taxon>
        <taxon>Streptophyta</taxon>
        <taxon>Embryophyta</taxon>
        <taxon>Tracheophyta</taxon>
        <taxon>Spermatophyta</taxon>
        <taxon>Magnoliopsida</taxon>
        <taxon>eudicotyledons</taxon>
        <taxon>Gunneridae</taxon>
        <taxon>Pentapetalae</taxon>
        <taxon>rosids</taxon>
        <taxon>malvids</taxon>
        <taxon>Malvales</taxon>
        <taxon>Malvaceae</taxon>
        <taxon>Malvoideae</taxon>
        <taxon>Hibiscus</taxon>
    </lineage>
</organism>
<evidence type="ECO:0000256" key="1">
    <source>
        <dbReference type="SAM" id="MobiDB-lite"/>
    </source>
</evidence>
<protein>
    <submittedName>
        <fullName evidence="2">Uncharacterized protein</fullName>
    </submittedName>
</protein>
<reference evidence="2" key="1">
    <citation type="submission" date="2019-09" db="EMBL/GenBank/DDBJ databases">
        <title>Draft genome information of white flower Hibiscus syriacus.</title>
        <authorList>
            <person name="Kim Y.-M."/>
        </authorList>
    </citation>
    <scope>NUCLEOTIDE SEQUENCE [LARGE SCALE GENOMIC DNA]</scope>
    <source>
        <strain evidence="2">YM2019G1</strain>
    </source>
</reference>
<dbReference type="Proteomes" id="UP000436088">
    <property type="component" value="Unassembled WGS sequence"/>
</dbReference>
<accession>A0A6A2XF53</accession>
<evidence type="ECO:0000313" key="2">
    <source>
        <dbReference type="EMBL" id="KAE8660716.1"/>
    </source>
</evidence>
<name>A0A6A2XF53_HIBSY</name>
<evidence type="ECO:0000313" key="3">
    <source>
        <dbReference type="Proteomes" id="UP000436088"/>
    </source>
</evidence>
<dbReference type="AlphaFoldDB" id="A0A6A2XF53"/>
<feature type="region of interest" description="Disordered" evidence="1">
    <location>
        <begin position="140"/>
        <end position="160"/>
    </location>
</feature>
<feature type="compositionally biased region" description="Basic and acidic residues" evidence="1">
    <location>
        <begin position="140"/>
        <end position="152"/>
    </location>
</feature>
<sequence>MDPRRNKSRNGHRSSPLDLCPVPLSELLHLMTALHGRFRRRSHGTTFSHRIRHFLPMVSSCDQQGSSRLGLGVTVAFPSGMGVDKGGAGKARRCSVGGGGSCSDRFDMSDQIDVSNMGLKTREAVEAYVSKVGDGQLAVRGEEKEKEKKVKVDGATAEDN</sequence>
<comment type="caution">
    <text evidence="2">The sequence shown here is derived from an EMBL/GenBank/DDBJ whole genome shotgun (WGS) entry which is preliminary data.</text>
</comment>